<dbReference type="InterPro" id="IPR006669">
    <property type="entry name" value="MgtE_transporter"/>
</dbReference>
<dbReference type="FunCoup" id="A0A402CS53">
    <property type="interactions" value="180"/>
</dbReference>
<dbReference type="InterPro" id="IPR038076">
    <property type="entry name" value="MgtE_N_sf"/>
</dbReference>
<gene>
    <name evidence="9" type="primary">mgtE</name>
    <name evidence="9" type="ORF">CCAX7_003140</name>
</gene>
<dbReference type="SUPFAM" id="SSF161093">
    <property type="entry name" value="MgtE membrane domain-like"/>
    <property type="match status" value="1"/>
</dbReference>
<dbReference type="InterPro" id="IPR046342">
    <property type="entry name" value="CBS_dom_sf"/>
</dbReference>
<feature type="transmembrane region" description="Helical" evidence="8">
    <location>
        <begin position="366"/>
        <end position="387"/>
    </location>
</feature>
<keyword evidence="8" id="KW-1003">Cell membrane</keyword>
<dbReference type="GO" id="GO:0015095">
    <property type="term" value="F:magnesium ion transmembrane transporter activity"/>
    <property type="evidence" value="ECO:0007669"/>
    <property type="project" value="UniProtKB-UniRule"/>
</dbReference>
<evidence type="ECO:0000256" key="6">
    <source>
        <dbReference type="ARBA" id="ARBA00022989"/>
    </source>
</evidence>
<dbReference type="SMART" id="SM00116">
    <property type="entry name" value="CBS"/>
    <property type="match status" value="2"/>
</dbReference>
<dbReference type="SMART" id="SM00924">
    <property type="entry name" value="MgtE_N"/>
    <property type="match status" value="1"/>
</dbReference>
<dbReference type="PANTHER" id="PTHR43773:SF1">
    <property type="entry name" value="MAGNESIUM TRANSPORTER MGTE"/>
    <property type="match status" value="1"/>
</dbReference>
<evidence type="ECO:0000313" key="10">
    <source>
        <dbReference type="Proteomes" id="UP000287394"/>
    </source>
</evidence>
<dbReference type="SUPFAM" id="SSF54631">
    <property type="entry name" value="CBS-domain pair"/>
    <property type="match status" value="1"/>
</dbReference>
<keyword evidence="7 8" id="KW-0472">Membrane</keyword>
<evidence type="ECO:0000256" key="3">
    <source>
        <dbReference type="ARBA" id="ARBA00022448"/>
    </source>
</evidence>
<dbReference type="GO" id="GO:0046872">
    <property type="term" value="F:metal ion binding"/>
    <property type="evidence" value="ECO:0007669"/>
    <property type="project" value="UniProtKB-KW"/>
</dbReference>
<keyword evidence="6 8" id="KW-1133">Transmembrane helix</keyword>
<name>A0A402CS53_9BACT</name>
<keyword evidence="5 8" id="KW-0460">Magnesium</keyword>
<evidence type="ECO:0000256" key="2">
    <source>
        <dbReference type="ARBA" id="ARBA00009749"/>
    </source>
</evidence>
<reference evidence="9 10" key="1">
    <citation type="journal article" date="2019" name="Int. J. Syst. Evol. Microbiol.">
        <title>Capsulimonas corticalis gen. nov., sp. nov., an aerobic capsulated bacterium, of a novel bacterial order, Capsulimonadales ord. nov., of the class Armatimonadia of the phylum Armatimonadetes.</title>
        <authorList>
            <person name="Li J."/>
            <person name="Kudo C."/>
            <person name="Tonouchi A."/>
        </authorList>
    </citation>
    <scope>NUCLEOTIDE SEQUENCE [LARGE SCALE GENOMIC DNA]</scope>
    <source>
        <strain evidence="9 10">AX-7</strain>
    </source>
</reference>
<dbReference type="InterPro" id="IPR000644">
    <property type="entry name" value="CBS_dom"/>
</dbReference>
<dbReference type="InterPro" id="IPR006668">
    <property type="entry name" value="Mg_transptr_MgtE_intracell_dom"/>
</dbReference>
<dbReference type="Gene3D" id="1.10.357.20">
    <property type="entry name" value="SLC41 divalent cation transporters, integral membrane domain"/>
    <property type="match status" value="1"/>
</dbReference>
<evidence type="ECO:0000256" key="1">
    <source>
        <dbReference type="ARBA" id="ARBA00004141"/>
    </source>
</evidence>
<feature type="transmembrane region" description="Helical" evidence="8">
    <location>
        <begin position="440"/>
        <end position="457"/>
    </location>
</feature>
<evidence type="ECO:0000256" key="4">
    <source>
        <dbReference type="ARBA" id="ARBA00022692"/>
    </source>
</evidence>
<feature type="transmembrane region" description="Helical" evidence="8">
    <location>
        <begin position="318"/>
        <end position="345"/>
    </location>
</feature>
<dbReference type="Proteomes" id="UP000287394">
    <property type="component" value="Chromosome"/>
</dbReference>
<protein>
    <recommendedName>
        <fullName evidence="8">Magnesium transporter MgtE</fullName>
    </recommendedName>
</protein>
<proteinExistence type="inferred from homology"/>
<dbReference type="Pfam" id="PF03448">
    <property type="entry name" value="MgtE_N"/>
    <property type="match status" value="1"/>
</dbReference>
<comment type="subcellular location">
    <subcellularLocation>
        <location evidence="8">Cell membrane</location>
        <topology evidence="8">Multi-pass membrane protein</topology>
    </subcellularLocation>
    <subcellularLocation>
        <location evidence="1">Membrane</location>
        <topology evidence="1">Multi-pass membrane protein</topology>
    </subcellularLocation>
</comment>
<feature type="transmembrane region" description="Helical" evidence="8">
    <location>
        <begin position="393"/>
        <end position="419"/>
    </location>
</feature>
<dbReference type="PANTHER" id="PTHR43773">
    <property type="entry name" value="MAGNESIUM TRANSPORTER MGTE"/>
    <property type="match status" value="1"/>
</dbReference>
<keyword evidence="4 8" id="KW-0812">Transmembrane</keyword>
<dbReference type="PROSITE" id="PS51371">
    <property type="entry name" value="CBS"/>
    <property type="match status" value="1"/>
</dbReference>
<dbReference type="InterPro" id="IPR006667">
    <property type="entry name" value="SLC41_membr_dom"/>
</dbReference>
<dbReference type="CDD" id="cd04606">
    <property type="entry name" value="CBS_pair_Mg_transporter"/>
    <property type="match status" value="1"/>
</dbReference>
<dbReference type="OrthoDB" id="9790355at2"/>
<comment type="subunit">
    <text evidence="8">Homodimer.</text>
</comment>
<keyword evidence="8" id="KW-0479">Metal-binding</keyword>
<accession>A0A402CS53</accession>
<organism evidence="9 10">
    <name type="scientific">Capsulimonas corticalis</name>
    <dbReference type="NCBI Taxonomy" id="2219043"/>
    <lineage>
        <taxon>Bacteria</taxon>
        <taxon>Bacillati</taxon>
        <taxon>Armatimonadota</taxon>
        <taxon>Armatimonadia</taxon>
        <taxon>Capsulimonadales</taxon>
        <taxon>Capsulimonadaceae</taxon>
        <taxon>Capsulimonas</taxon>
    </lineage>
</organism>
<dbReference type="Gene3D" id="3.10.580.10">
    <property type="entry name" value="CBS-domain"/>
    <property type="match status" value="1"/>
</dbReference>
<comment type="similarity">
    <text evidence="2 8">Belongs to the SLC41A transporter family.</text>
</comment>
<evidence type="ECO:0000313" key="9">
    <source>
        <dbReference type="EMBL" id="BDI28263.1"/>
    </source>
</evidence>
<dbReference type="SUPFAM" id="SSF158791">
    <property type="entry name" value="MgtE N-terminal domain-like"/>
    <property type="match status" value="1"/>
</dbReference>
<evidence type="ECO:0000256" key="5">
    <source>
        <dbReference type="ARBA" id="ARBA00022842"/>
    </source>
</evidence>
<dbReference type="Pfam" id="PF01769">
    <property type="entry name" value="MgtE"/>
    <property type="match status" value="1"/>
</dbReference>
<dbReference type="KEGG" id="ccot:CCAX7_003140"/>
<evidence type="ECO:0000256" key="8">
    <source>
        <dbReference type="RuleBase" id="RU362011"/>
    </source>
</evidence>
<keyword evidence="10" id="KW-1185">Reference proteome</keyword>
<dbReference type="AlphaFoldDB" id="A0A402CS53"/>
<dbReference type="GO" id="GO:0005886">
    <property type="term" value="C:plasma membrane"/>
    <property type="evidence" value="ECO:0007669"/>
    <property type="project" value="UniProtKB-SubCell"/>
</dbReference>
<keyword evidence="3 8" id="KW-0813">Transport</keyword>
<evidence type="ECO:0000256" key="7">
    <source>
        <dbReference type="ARBA" id="ARBA00023136"/>
    </source>
</evidence>
<dbReference type="Gene3D" id="1.25.60.10">
    <property type="entry name" value="MgtE N-terminal domain-like"/>
    <property type="match status" value="1"/>
</dbReference>
<feature type="transmembrane region" description="Helical" evidence="8">
    <location>
        <begin position="289"/>
        <end position="312"/>
    </location>
</feature>
<dbReference type="RefSeq" id="WP_119320206.1">
    <property type="nucleotide sequence ID" value="NZ_AP025739.1"/>
</dbReference>
<sequence>MSQKTRNDLSTILKAALSKPLGSGGDIRMTAALTGRHPAEIVQAMSEMSNPEALAVFNWLDNPRAAEVLDELDSETVRFLTGNAPPGRIAELLDHLPMDDAAEVISEADPAQAETLLADLSKRAPEDAAEVRRLLAYPEYSAGRLMTDKFAWVAPSSTAAQVLDYLRANADMLETVNDIYVLDPSRKLLGVSPIRRVLTATPEQTIRDFMTPDPISIAPEKEQQDAAILISRYDILTLPVTNENGQMLGIVTIDDTIDVLVEEFDEDYLRSVGSDAEELERKSPVQIALLRMPWIMATMFIELLAGVVIHVFDATLTKFILLASFMPIISAISGNTGLQSAAIIIRGLSSGQVQLENWRQAVTRQMATTVILGAACAVTLGVIGGIWDRHWAFGFVVFLGMFASVNIAGIVGTVVPLLSKRAGFDPALTAGPFETAFQDVVGISIFLSLASTLLRWLH</sequence>
<comment type="function">
    <text evidence="8">Acts as a magnesium transporter.</text>
</comment>
<dbReference type="Pfam" id="PF00571">
    <property type="entry name" value="CBS"/>
    <property type="match status" value="1"/>
</dbReference>
<dbReference type="InterPro" id="IPR036739">
    <property type="entry name" value="SLC41_membr_dom_sf"/>
</dbReference>
<dbReference type="NCBIfam" id="TIGR00400">
    <property type="entry name" value="mgtE"/>
    <property type="match status" value="1"/>
</dbReference>
<dbReference type="EMBL" id="AP025739">
    <property type="protein sequence ID" value="BDI28263.1"/>
    <property type="molecule type" value="Genomic_DNA"/>
</dbReference>